<dbReference type="EMBL" id="CP097509">
    <property type="protein sequence ID" value="URE15382.1"/>
    <property type="molecule type" value="Genomic_DNA"/>
</dbReference>
<reference evidence="1" key="1">
    <citation type="submission" date="2022-05" db="EMBL/GenBank/DDBJ databases">
        <title>The Musa troglodytarum L. genome provides insights into the mechanism of non-climacteric behaviour and enrichment of carotenoids.</title>
        <authorList>
            <person name="Wang J."/>
        </authorList>
    </citation>
    <scope>NUCLEOTIDE SEQUENCE</scope>
    <source>
        <tissue evidence="1">Leaf</tissue>
    </source>
</reference>
<accession>A0A9E7KET2</accession>
<evidence type="ECO:0000313" key="2">
    <source>
        <dbReference type="Proteomes" id="UP001055439"/>
    </source>
</evidence>
<keyword evidence="2" id="KW-1185">Reference proteome</keyword>
<dbReference type="Proteomes" id="UP001055439">
    <property type="component" value="Chromosome 7"/>
</dbReference>
<organism evidence="1 2">
    <name type="scientific">Musa troglodytarum</name>
    <name type="common">fe'i banana</name>
    <dbReference type="NCBI Taxonomy" id="320322"/>
    <lineage>
        <taxon>Eukaryota</taxon>
        <taxon>Viridiplantae</taxon>
        <taxon>Streptophyta</taxon>
        <taxon>Embryophyta</taxon>
        <taxon>Tracheophyta</taxon>
        <taxon>Spermatophyta</taxon>
        <taxon>Magnoliopsida</taxon>
        <taxon>Liliopsida</taxon>
        <taxon>Zingiberales</taxon>
        <taxon>Musaceae</taxon>
        <taxon>Musa</taxon>
    </lineage>
</organism>
<sequence length="62" mass="7140">MEVWLWGGGLLRGRPDFEVPFAASWLFSSDRPISGERKYVQRTRAHKALVVTNLARREAQEP</sequence>
<name>A0A9E7KET2_9LILI</name>
<protein>
    <submittedName>
        <fullName evidence="1">Uncharacterized protein</fullName>
    </submittedName>
</protein>
<proteinExistence type="predicted"/>
<evidence type="ECO:0000313" key="1">
    <source>
        <dbReference type="EMBL" id="URE15382.1"/>
    </source>
</evidence>
<dbReference type="AlphaFoldDB" id="A0A9E7KET2"/>
<gene>
    <name evidence="1" type="ORF">MUK42_37142</name>
</gene>